<dbReference type="PANTHER" id="PTHR31392:SF1">
    <property type="entry name" value="ALPHA-1,3-MANNOSYLTRANSFERASE MNN1-RELATED"/>
    <property type="match status" value="1"/>
</dbReference>
<accession>A0AAV2YH32</accession>
<sequence length="486" mass="55249">MAPSHSSDARRHDTTRLLRILAAAILVCVLLSLSQYQAVLDRAVDLNSRMRWTRSNNGTFAPPGEAMVPEPDVDIKKGSKGIIMCLHDRIIPLGASLIRELRCLGNQEHIEVYHCDELSADSVALLNTIDANVQVINICASLVENGVMSSEMALTFRSYWIKPMALHQTRFEEVILLDADDILLKDPAKLRSIDGYKANGTVFFYDRVIAEDKYFLRWVTPSVGAEDVHYLHYWLQTFDYARFGLEYGPSDHVKQSFAYQNRTCHEQDSSMVLVDKKRAGKAMSVLWFIMTEHRFNAYFSHGDKEAFWLAYELAHAPYFFSPWGASVVSATAHKDVQRYEGTLCGSLCHFMPVEVSQSELLYINGRALIDPTPFDVNDPNQYRTTHVFNTLPTHMTPRQERQDAKPKDGEGTYAGECNIGLGKTPVPRNLRNFLWRRRQHFMAITMGMLEPLYSCDMGSKTAMPEMTTSKPKPKPKTSPAPRRRIE</sequence>
<evidence type="ECO:0000256" key="5">
    <source>
        <dbReference type="ARBA" id="ARBA00022692"/>
    </source>
</evidence>
<comment type="subcellular location">
    <subcellularLocation>
        <location evidence="1">Membrane</location>
        <topology evidence="1">Single-pass type II membrane protein</topology>
    </subcellularLocation>
</comment>
<reference evidence="11" key="2">
    <citation type="journal article" date="2023" name="Microbiol Resour">
        <title>Decontamination and Annotation of the Draft Genome Sequence of the Oomycete Lagenidium giganteum ARSEF 373.</title>
        <authorList>
            <person name="Morgan W.R."/>
            <person name="Tartar A."/>
        </authorList>
    </citation>
    <scope>NUCLEOTIDE SEQUENCE</scope>
    <source>
        <strain evidence="11">ARSEF 373</strain>
    </source>
</reference>
<evidence type="ECO:0000313" key="12">
    <source>
        <dbReference type="Proteomes" id="UP001146120"/>
    </source>
</evidence>
<evidence type="ECO:0000256" key="6">
    <source>
        <dbReference type="ARBA" id="ARBA00022968"/>
    </source>
</evidence>
<keyword evidence="4" id="KW-0808">Transferase</keyword>
<keyword evidence="3" id="KW-0328">Glycosyltransferase</keyword>
<dbReference type="Proteomes" id="UP001146120">
    <property type="component" value="Unassembled WGS sequence"/>
</dbReference>
<keyword evidence="7" id="KW-1133">Transmembrane helix</keyword>
<organism evidence="11 12">
    <name type="scientific">Lagenidium giganteum</name>
    <dbReference type="NCBI Taxonomy" id="4803"/>
    <lineage>
        <taxon>Eukaryota</taxon>
        <taxon>Sar</taxon>
        <taxon>Stramenopiles</taxon>
        <taxon>Oomycota</taxon>
        <taxon>Peronosporomycetes</taxon>
        <taxon>Pythiales</taxon>
        <taxon>Pythiaceae</taxon>
    </lineage>
</organism>
<dbReference type="GO" id="GO:0000033">
    <property type="term" value="F:alpha-1,3-mannosyltransferase activity"/>
    <property type="evidence" value="ECO:0007669"/>
    <property type="project" value="TreeGrafter"/>
</dbReference>
<evidence type="ECO:0000256" key="9">
    <source>
        <dbReference type="ARBA" id="ARBA00023180"/>
    </source>
</evidence>
<dbReference type="InterPro" id="IPR029044">
    <property type="entry name" value="Nucleotide-diphossugar_trans"/>
</dbReference>
<dbReference type="GO" id="GO:0006493">
    <property type="term" value="P:protein O-linked glycosylation"/>
    <property type="evidence" value="ECO:0007669"/>
    <property type="project" value="TreeGrafter"/>
</dbReference>
<keyword evidence="9" id="KW-0325">Glycoprotein</keyword>
<dbReference type="GO" id="GO:0005794">
    <property type="term" value="C:Golgi apparatus"/>
    <property type="evidence" value="ECO:0007669"/>
    <property type="project" value="TreeGrafter"/>
</dbReference>
<dbReference type="EMBL" id="DAKRPA010000335">
    <property type="protein sequence ID" value="DAZ93213.1"/>
    <property type="molecule type" value="Genomic_DNA"/>
</dbReference>
<evidence type="ECO:0000256" key="7">
    <source>
        <dbReference type="ARBA" id="ARBA00022989"/>
    </source>
</evidence>
<feature type="compositionally biased region" description="Basic residues" evidence="10">
    <location>
        <begin position="471"/>
        <end position="486"/>
    </location>
</feature>
<gene>
    <name evidence="11" type="ORF">N0F65_001565</name>
</gene>
<dbReference type="Gene3D" id="3.90.550.10">
    <property type="entry name" value="Spore Coat Polysaccharide Biosynthesis Protein SpsA, Chain A"/>
    <property type="match status" value="1"/>
</dbReference>
<dbReference type="AlphaFoldDB" id="A0AAV2YH32"/>
<dbReference type="Pfam" id="PF11051">
    <property type="entry name" value="Mannosyl_trans3"/>
    <property type="match status" value="1"/>
</dbReference>
<reference evidence="11" key="1">
    <citation type="submission" date="2022-11" db="EMBL/GenBank/DDBJ databases">
        <authorList>
            <person name="Morgan W.R."/>
            <person name="Tartar A."/>
        </authorList>
    </citation>
    <scope>NUCLEOTIDE SEQUENCE</scope>
    <source>
        <strain evidence="11">ARSEF 373</strain>
    </source>
</reference>
<evidence type="ECO:0008006" key="13">
    <source>
        <dbReference type="Google" id="ProtNLM"/>
    </source>
</evidence>
<dbReference type="SUPFAM" id="SSF53448">
    <property type="entry name" value="Nucleotide-diphospho-sugar transferases"/>
    <property type="match status" value="1"/>
</dbReference>
<protein>
    <recommendedName>
        <fullName evidence="13">Nucleotide-diphospho-sugar transferase</fullName>
    </recommendedName>
</protein>
<feature type="region of interest" description="Disordered" evidence="10">
    <location>
        <begin position="460"/>
        <end position="486"/>
    </location>
</feature>
<evidence type="ECO:0000256" key="8">
    <source>
        <dbReference type="ARBA" id="ARBA00023136"/>
    </source>
</evidence>
<proteinExistence type="inferred from homology"/>
<feature type="compositionally biased region" description="Basic and acidic residues" evidence="10">
    <location>
        <begin position="397"/>
        <end position="410"/>
    </location>
</feature>
<dbReference type="GO" id="GO:0016020">
    <property type="term" value="C:membrane"/>
    <property type="evidence" value="ECO:0007669"/>
    <property type="project" value="UniProtKB-SubCell"/>
</dbReference>
<keyword evidence="8" id="KW-0472">Membrane</keyword>
<keyword evidence="12" id="KW-1185">Reference proteome</keyword>
<name>A0AAV2YH32_9STRA</name>
<evidence type="ECO:0000313" key="11">
    <source>
        <dbReference type="EMBL" id="DAZ93213.1"/>
    </source>
</evidence>
<evidence type="ECO:0000256" key="1">
    <source>
        <dbReference type="ARBA" id="ARBA00004606"/>
    </source>
</evidence>
<keyword evidence="5" id="KW-0812">Transmembrane</keyword>
<evidence type="ECO:0000256" key="4">
    <source>
        <dbReference type="ARBA" id="ARBA00022679"/>
    </source>
</evidence>
<evidence type="ECO:0000256" key="10">
    <source>
        <dbReference type="SAM" id="MobiDB-lite"/>
    </source>
</evidence>
<dbReference type="InterPro" id="IPR022751">
    <property type="entry name" value="Alpha_mannosyltransferase"/>
</dbReference>
<evidence type="ECO:0000256" key="3">
    <source>
        <dbReference type="ARBA" id="ARBA00022676"/>
    </source>
</evidence>
<comment type="caution">
    <text evidence="11">The sequence shown here is derived from an EMBL/GenBank/DDBJ whole genome shotgun (WGS) entry which is preliminary data.</text>
</comment>
<evidence type="ECO:0000256" key="2">
    <source>
        <dbReference type="ARBA" id="ARBA00009105"/>
    </source>
</evidence>
<keyword evidence="6" id="KW-0735">Signal-anchor</keyword>
<feature type="region of interest" description="Disordered" evidence="10">
    <location>
        <begin position="396"/>
        <end position="421"/>
    </location>
</feature>
<dbReference type="PANTHER" id="PTHR31392">
    <property type="entry name" value="ALPHA-1,3-MANNOSYLTRANSFERASE MNN1-RELATED"/>
    <property type="match status" value="1"/>
</dbReference>
<comment type="similarity">
    <text evidence="2">Belongs to the MNN1/MNT family.</text>
</comment>